<protein>
    <submittedName>
        <fullName evidence="3">Microcystin degradation protein MlrC</fullName>
    </submittedName>
</protein>
<name>A0A7W6CW97_9HYPH</name>
<dbReference type="AlphaFoldDB" id="A0A7W6CW97"/>
<dbReference type="Pfam" id="PF07171">
    <property type="entry name" value="MlrC_C"/>
    <property type="match status" value="1"/>
</dbReference>
<evidence type="ECO:0000259" key="1">
    <source>
        <dbReference type="Pfam" id="PF07171"/>
    </source>
</evidence>
<dbReference type="Pfam" id="PF07364">
    <property type="entry name" value="DUF1485"/>
    <property type="match status" value="1"/>
</dbReference>
<dbReference type="EMBL" id="JACIDW010000014">
    <property type="protein sequence ID" value="MBB3966082.1"/>
    <property type="molecule type" value="Genomic_DNA"/>
</dbReference>
<dbReference type="InterPro" id="IPR010799">
    <property type="entry name" value="MlrC_C"/>
</dbReference>
<dbReference type="RefSeq" id="WP_183901592.1">
    <property type="nucleotide sequence ID" value="NZ_JACIDW010000014.1"/>
</dbReference>
<dbReference type="InterPro" id="IPR015995">
    <property type="entry name" value="MlrC_N"/>
</dbReference>
<organism evidence="3 4">
    <name type="scientific">Rhizobium metallidurans</name>
    <dbReference type="NCBI Taxonomy" id="1265931"/>
    <lineage>
        <taxon>Bacteria</taxon>
        <taxon>Pseudomonadati</taxon>
        <taxon>Pseudomonadota</taxon>
        <taxon>Alphaproteobacteria</taxon>
        <taxon>Hyphomicrobiales</taxon>
        <taxon>Rhizobiaceae</taxon>
        <taxon>Rhizobium/Agrobacterium group</taxon>
        <taxon>Rhizobium</taxon>
    </lineage>
</organism>
<dbReference type="Proteomes" id="UP000582090">
    <property type="component" value="Unassembled WGS sequence"/>
</dbReference>
<comment type="caution">
    <text evidence="3">The sequence shown here is derived from an EMBL/GenBank/DDBJ whole genome shotgun (WGS) entry which is preliminary data.</text>
</comment>
<accession>A0A7W6CW97</accession>
<sequence>MRIAIVGLSIEIMLASPIPTELSAVQRYYADEILNGDLWIIRGMLERLAEDAEIEIVPLCWAKALPGGPLTASAYEEIKADTLKRIDAAGPFDGVLVANHGALEVAEMDTDADTDFVKAIRDLLGPEVPISVSLDLHGDMTPGLLSAATVFSVLRTAPHRDDRETGRRAADQLIRVVRKGIKPKKAAVRLPILLPGEISVTTSSPGRELYGALPEFDERSDMMEANILVGFAWNDRPWTGATAFAVSETSAEAARSAALELAVRIWAERSEFRLKMETAEIGAGLEMAMRSELTPVFISDSGDNTTAGAAGDLTYVLQAALDDDRVKDIVVAGITAPRTVERLMAAGVGADVEIILGDEHLSRPRTERRVVAHVVACGSDLDLGGLKPEQSRDEPWVCVRIGEILATFHSYPVGITTPQHFQAMGISPTDHRAYVVKLGYLHPEFEDIVARHILLISDGVSQLDMSRLQWSRLSRPTYPLDQDFAWTPEQGLYGD</sequence>
<evidence type="ECO:0000313" key="3">
    <source>
        <dbReference type="EMBL" id="MBB3966082.1"/>
    </source>
</evidence>
<evidence type="ECO:0000259" key="2">
    <source>
        <dbReference type="Pfam" id="PF07364"/>
    </source>
</evidence>
<evidence type="ECO:0000313" key="4">
    <source>
        <dbReference type="Proteomes" id="UP000582090"/>
    </source>
</evidence>
<reference evidence="3 4" key="1">
    <citation type="submission" date="2020-08" db="EMBL/GenBank/DDBJ databases">
        <title>Genomic Encyclopedia of Type Strains, Phase IV (KMG-IV): sequencing the most valuable type-strain genomes for metagenomic binning, comparative biology and taxonomic classification.</title>
        <authorList>
            <person name="Goeker M."/>
        </authorList>
    </citation>
    <scope>NUCLEOTIDE SEQUENCE [LARGE SCALE GENOMIC DNA]</scope>
    <source>
        <strain evidence="3 4">DSM 26575</strain>
    </source>
</reference>
<gene>
    <name evidence="3" type="ORF">GGQ67_003767</name>
</gene>
<keyword evidence="4" id="KW-1185">Reference proteome</keyword>
<feature type="domain" description="Microcystin LR degradation protein MlrC C-terminal" evidence="1">
    <location>
        <begin position="298"/>
        <end position="472"/>
    </location>
</feature>
<proteinExistence type="predicted"/>
<feature type="domain" description="Microcystin LR degradation protein MlrC N-terminal" evidence="2">
    <location>
        <begin position="2"/>
        <end position="280"/>
    </location>
</feature>